<dbReference type="InterPro" id="IPR010281">
    <property type="entry name" value="DUF885"/>
</dbReference>
<evidence type="ECO:0000313" key="2">
    <source>
        <dbReference type="EMBL" id="MTG90015.1"/>
    </source>
</evidence>
<dbReference type="Proteomes" id="UP000440668">
    <property type="component" value="Unassembled WGS sequence"/>
</dbReference>
<dbReference type="PANTHER" id="PTHR33361:SF2">
    <property type="entry name" value="DUF885 DOMAIN-CONTAINING PROTEIN"/>
    <property type="match status" value="1"/>
</dbReference>
<feature type="compositionally biased region" description="Low complexity" evidence="1">
    <location>
        <begin position="18"/>
        <end position="33"/>
    </location>
</feature>
<evidence type="ECO:0000256" key="1">
    <source>
        <dbReference type="SAM" id="MobiDB-lite"/>
    </source>
</evidence>
<feature type="region of interest" description="Disordered" evidence="1">
    <location>
        <begin position="1"/>
        <end position="38"/>
    </location>
</feature>
<dbReference type="PANTHER" id="PTHR33361">
    <property type="entry name" value="GLR0591 PROTEIN"/>
    <property type="match status" value="1"/>
</dbReference>
<dbReference type="Pfam" id="PF05960">
    <property type="entry name" value="DUF885"/>
    <property type="match status" value="1"/>
</dbReference>
<accession>A0A6N7ZKH5</accession>
<gene>
    <name evidence="2" type="ORF">GJV82_13840</name>
</gene>
<comment type="caution">
    <text evidence="2">The sequence shown here is derived from an EMBL/GenBank/DDBJ whole genome shotgun (WGS) entry which is preliminary data.</text>
</comment>
<name>A0A6N7ZKH5_9MICO</name>
<proteinExistence type="predicted"/>
<dbReference type="EMBL" id="WMKA01000035">
    <property type="protein sequence ID" value="MTG90015.1"/>
    <property type="molecule type" value="Genomic_DNA"/>
</dbReference>
<protein>
    <submittedName>
        <fullName evidence="2">DUF885 family protein</fullName>
    </submittedName>
</protein>
<dbReference type="AlphaFoldDB" id="A0A6N7ZKH5"/>
<reference evidence="2 3" key="1">
    <citation type="submission" date="2019-11" db="EMBL/GenBank/DDBJ databases">
        <title>Cellulosimicrobium composti sp. nov. isolated from a compost.</title>
        <authorList>
            <person name="Yang Y."/>
        </authorList>
    </citation>
    <scope>NUCLEOTIDE SEQUENCE [LARGE SCALE GENOMIC DNA]</scope>
    <source>
        <strain evidence="2 3">BIT-GX5</strain>
    </source>
</reference>
<evidence type="ECO:0000313" key="3">
    <source>
        <dbReference type="Proteomes" id="UP000440668"/>
    </source>
</evidence>
<sequence>MFARAGHRAPSSLDRVSDTTTTPAAGASAGTPDRTPTPIDAVAEAYVTRIAELDPIAATSMGLSGYDHLVTDLSPAGHEARAEADRAVLRELDGLEPVDDVDRVTLAAMRERVGLQLELHEAGEPLASLNNIASPVQELRDVFDIMPTGTVEAWENIASRLNGLPTAIDGYMASLAEAASRGNVAAIRQVRIGVAQSRELADAQGSFFTTFVSGPEANAVLDDSSACSLVRKELEHGAAAAREAYGRLADFLETTLAPQARAEDAVGRERYALFSRTFLGAEVDLDETYAWGLEELARVVAEQEEVARRIAGPGASVEDAVAALDADPARTLRGTDALRAWMQETSDAAIDALDGVHFDVPAPVRALECMIAPTQTGGIYYTPPSDDFSRPGRMWWSVPADVTEFNTWREKTTVYHEGVPGHHLQCGQAVYARATLNTWRRLACWVSGHGEGWALYAERLMADLGFLDDDGDRLGMLDAQRMRAARVVLDLGVHLGLPAPEQWGGGTWDADKALTFLRANVNMPDSFVRFELDRYLGWPGQAPSYKVGQRLWEATRDDARAAAQARGEQFDAKEFHERALNLGSVGLDVLRDALSS</sequence>
<organism evidence="2 3">
    <name type="scientific">Cellulosimicrobium composti</name>
    <dbReference type="NCBI Taxonomy" id="2672572"/>
    <lineage>
        <taxon>Bacteria</taxon>
        <taxon>Bacillati</taxon>
        <taxon>Actinomycetota</taxon>
        <taxon>Actinomycetes</taxon>
        <taxon>Micrococcales</taxon>
        <taxon>Promicromonosporaceae</taxon>
        <taxon>Cellulosimicrobium</taxon>
    </lineage>
</organism>